<gene>
    <name evidence="10" type="ORF">VSDG_07691</name>
</gene>
<keyword evidence="11" id="KW-1185">Reference proteome</keyword>
<dbReference type="Gene3D" id="2.170.150.70">
    <property type="match status" value="1"/>
</dbReference>
<dbReference type="SUPFAM" id="SSF51316">
    <property type="entry name" value="Mss4-like"/>
    <property type="match status" value="2"/>
</dbReference>
<evidence type="ECO:0000259" key="9">
    <source>
        <dbReference type="PROSITE" id="PS51891"/>
    </source>
</evidence>
<dbReference type="InterPro" id="IPR006913">
    <property type="entry name" value="CENP-V/GFA"/>
</dbReference>
<evidence type="ECO:0000256" key="4">
    <source>
        <dbReference type="ARBA" id="ARBA00022723"/>
    </source>
</evidence>
<accession>A0A423VJ58</accession>
<comment type="caution">
    <text evidence="10">The sequence shown here is derived from an EMBL/GenBank/DDBJ whole genome shotgun (WGS) entry which is preliminary data.</text>
</comment>
<evidence type="ECO:0000256" key="1">
    <source>
        <dbReference type="ARBA" id="ARBA00005466"/>
    </source>
</evidence>
<dbReference type="PANTHER" id="PTHR42973">
    <property type="entry name" value="BINDING OXIDOREDUCTASE, PUTATIVE (AFU_ORTHOLOGUE AFUA_1G17690)-RELATED"/>
    <property type="match status" value="1"/>
</dbReference>
<comment type="similarity">
    <text evidence="2">Belongs to the Gfa family.</text>
</comment>
<dbReference type="GO" id="GO:0046872">
    <property type="term" value="F:metal ion binding"/>
    <property type="evidence" value="ECO:0007669"/>
    <property type="project" value="UniProtKB-KW"/>
</dbReference>
<evidence type="ECO:0000256" key="5">
    <source>
        <dbReference type="ARBA" id="ARBA00022827"/>
    </source>
</evidence>
<keyword evidence="4" id="KW-0479">Metal-binding</keyword>
<dbReference type="SUPFAM" id="SSF56176">
    <property type="entry name" value="FAD-binding/transporter-associated domain-like"/>
    <property type="match status" value="1"/>
</dbReference>
<comment type="similarity">
    <text evidence="1">Belongs to the oxygen-dependent FAD-linked oxidoreductase family.</text>
</comment>
<dbReference type="InterPro" id="IPR016169">
    <property type="entry name" value="FAD-bd_PCMH_sub2"/>
</dbReference>
<proteinExistence type="inferred from homology"/>
<evidence type="ECO:0000259" key="8">
    <source>
        <dbReference type="PROSITE" id="PS51387"/>
    </source>
</evidence>
<feature type="domain" description="FAD-binding PCMH-type" evidence="8">
    <location>
        <begin position="40"/>
        <end position="215"/>
    </location>
</feature>
<name>A0A423VJ58_CYTCH</name>
<dbReference type="Pfam" id="PF04828">
    <property type="entry name" value="GFA"/>
    <property type="match status" value="1"/>
</dbReference>
<dbReference type="GO" id="GO:0016491">
    <property type="term" value="F:oxidoreductase activity"/>
    <property type="evidence" value="ECO:0007669"/>
    <property type="project" value="UniProtKB-KW"/>
</dbReference>
<feature type="domain" description="CENP-V/GFA" evidence="9">
    <location>
        <begin position="568"/>
        <end position="687"/>
    </location>
</feature>
<evidence type="ECO:0008006" key="12">
    <source>
        <dbReference type="Google" id="ProtNLM"/>
    </source>
</evidence>
<evidence type="ECO:0000313" key="10">
    <source>
        <dbReference type="EMBL" id="ROV91019.1"/>
    </source>
</evidence>
<keyword evidence="6" id="KW-0862">Zinc</keyword>
<protein>
    <recommendedName>
        <fullName evidence="12">FAD-binding PCMH-type domain-containing protein</fullName>
    </recommendedName>
</protein>
<keyword evidence="7" id="KW-0560">Oxidoreductase</keyword>
<dbReference type="AlphaFoldDB" id="A0A423VJ58"/>
<keyword evidence="5" id="KW-0274">FAD</keyword>
<dbReference type="PANTHER" id="PTHR42973:SF22">
    <property type="entry name" value="FAD-BINDING PCMH-TYPE DOMAIN-CONTAINING PROTEIN-RELATED"/>
    <property type="match status" value="1"/>
</dbReference>
<dbReference type="PROSITE" id="PS51387">
    <property type="entry name" value="FAD_PCMH"/>
    <property type="match status" value="1"/>
</dbReference>
<evidence type="ECO:0000256" key="6">
    <source>
        <dbReference type="ARBA" id="ARBA00022833"/>
    </source>
</evidence>
<dbReference type="GO" id="GO:0016846">
    <property type="term" value="F:carbon-sulfur lyase activity"/>
    <property type="evidence" value="ECO:0007669"/>
    <property type="project" value="InterPro"/>
</dbReference>
<dbReference type="STRING" id="252740.A0A423VJ58"/>
<evidence type="ECO:0000256" key="7">
    <source>
        <dbReference type="ARBA" id="ARBA00023002"/>
    </source>
</evidence>
<dbReference type="InterPro" id="IPR036318">
    <property type="entry name" value="FAD-bd_PCMH-like_sf"/>
</dbReference>
<dbReference type="PROSITE" id="PS51891">
    <property type="entry name" value="CENP_V_GFA"/>
    <property type="match status" value="1"/>
</dbReference>
<sequence length="706" mass="76301">MVANDVVGALKEAFPGAQVVLPSTDEFTTLNTSYLSKTQAELEPRAIFLPRDRDDVVSFVRFIGPYALRGDISFAVRGAGQQPALGCNNADDGITVDLRNLTGIHLKGDDATVSIGAGERWGEVYSKLQEKGLAVTGSRSSLGGIGGLSLAGGLSFFSTREGFISDNVTNFEVVLASGEVVNATADKNTDLFVSLRGGGNNFAIVTRYDMRTFKQGKFWGGSTFYFPKSFPGQVEAYVKELKDPEATDETHIMIGAGYSAAFAQVSDIMCMNQVYYTKEVENPPVLEPYVNMQPQLDQMKSVRMLNLVDAAKEQTAHASSTSRVSYMNTTVKADVATLMAAYEIYVNALGPLKAAEGLTTSLTLQAYPKSLLDKTAPAGGNSLGVDPQDGPLMSILILSFWQNKEDDDKIQSTFKGVIDAIEKEAATRGTAVPYKYMNYAAPFQDPIGSYGKENKARLQAATQAKAFVSYQGNCHCGKNVFEVSLPEIASAFCSSCGTGLYGTHKAGPLEGLAGINIRTILGVNPFKLKVEKAETAAMISEKPIDLPKALKDSQPPAQVEGDGSTKTYTGSCQCGAVAFTVKSPPLSQVEIKEDNCSICVRRAAVSIYPDRDQVSLFGEENTTMYAFGRKFNHNYFCTNCGVACYGLPVGPPKEVVDRLPDDKKALVERTRRIRQLCVRAMNGVEWDEIKIGRSDEGTEGYVVPDE</sequence>
<dbReference type="EMBL" id="LJZO01000046">
    <property type="protein sequence ID" value="ROV91019.1"/>
    <property type="molecule type" value="Genomic_DNA"/>
</dbReference>
<dbReference type="InterPro" id="IPR016166">
    <property type="entry name" value="FAD-bd_PCMH"/>
</dbReference>
<evidence type="ECO:0000256" key="3">
    <source>
        <dbReference type="ARBA" id="ARBA00022630"/>
    </source>
</evidence>
<dbReference type="Proteomes" id="UP000284375">
    <property type="component" value="Unassembled WGS sequence"/>
</dbReference>
<dbReference type="GO" id="GO:0071949">
    <property type="term" value="F:FAD binding"/>
    <property type="evidence" value="ECO:0007669"/>
    <property type="project" value="InterPro"/>
</dbReference>
<dbReference type="Gene3D" id="3.30.465.10">
    <property type="match status" value="1"/>
</dbReference>
<dbReference type="InterPro" id="IPR011057">
    <property type="entry name" value="Mss4-like_sf"/>
</dbReference>
<dbReference type="InterPro" id="IPR006094">
    <property type="entry name" value="Oxid_FAD_bind_N"/>
</dbReference>
<dbReference type="OrthoDB" id="2151789at2759"/>
<dbReference type="InterPro" id="IPR050416">
    <property type="entry name" value="FAD-linked_Oxidoreductase"/>
</dbReference>
<evidence type="ECO:0000256" key="2">
    <source>
        <dbReference type="ARBA" id="ARBA00005495"/>
    </source>
</evidence>
<dbReference type="Pfam" id="PF01565">
    <property type="entry name" value="FAD_binding_4"/>
    <property type="match status" value="1"/>
</dbReference>
<reference evidence="10 11" key="1">
    <citation type="submission" date="2015-09" db="EMBL/GenBank/DDBJ databases">
        <title>Host preference determinants of Valsa canker pathogens revealed by comparative genomics.</title>
        <authorList>
            <person name="Yin Z."/>
            <person name="Huang L."/>
        </authorList>
    </citation>
    <scope>NUCLEOTIDE SEQUENCE [LARGE SCALE GENOMIC DNA]</scope>
    <source>
        <strain evidence="10 11">YSFL</strain>
    </source>
</reference>
<evidence type="ECO:0000313" key="11">
    <source>
        <dbReference type="Proteomes" id="UP000284375"/>
    </source>
</evidence>
<keyword evidence="3" id="KW-0285">Flavoprotein</keyword>
<organism evidence="10 11">
    <name type="scientific">Cytospora chrysosperma</name>
    <name type="common">Cytospora canker fungus</name>
    <name type="synonym">Sphaeria chrysosperma</name>
    <dbReference type="NCBI Taxonomy" id="252740"/>
    <lineage>
        <taxon>Eukaryota</taxon>
        <taxon>Fungi</taxon>
        <taxon>Dikarya</taxon>
        <taxon>Ascomycota</taxon>
        <taxon>Pezizomycotina</taxon>
        <taxon>Sordariomycetes</taxon>
        <taxon>Sordariomycetidae</taxon>
        <taxon>Diaporthales</taxon>
        <taxon>Cytosporaceae</taxon>
        <taxon>Cytospora</taxon>
    </lineage>
</organism>